<evidence type="ECO:0000313" key="4">
    <source>
        <dbReference type="Proteomes" id="UP000028878"/>
    </source>
</evidence>
<dbReference type="PANTHER" id="PTHR42928">
    <property type="entry name" value="TRICARBOXYLATE-BINDING PROTEIN"/>
    <property type="match status" value="1"/>
</dbReference>
<dbReference type="Gene3D" id="3.40.190.10">
    <property type="entry name" value="Periplasmic binding protein-like II"/>
    <property type="match status" value="1"/>
</dbReference>
<dbReference type="SUPFAM" id="SSF53850">
    <property type="entry name" value="Periplasmic binding protein-like II"/>
    <property type="match status" value="1"/>
</dbReference>
<name>A0A1L1PE13_HYDIT</name>
<evidence type="ECO:0000256" key="1">
    <source>
        <dbReference type="ARBA" id="ARBA00006987"/>
    </source>
</evidence>
<dbReference type="Gene3D" id="3.40.190.150">
    <property type="entry name" value="Bordetella uptake gene, domain 1"/>
    <property type="match status" value="1"/>
</dbReference>
<comment type="similarity">
    <text evidence="1">Belongs to the UPF0065 (bug) family.</text>
</comment>
<reference evidence="4" key="1">
    <citation type="submission" date="2014-11" db="EMBL/GenBank/DDBJ databases">
        <title>Draft genome sequence of Hydrogenophaga intermedia S1.</title>
        <authorList>
            <person name="Gan H.M."/>
            <person name="Chew T.H."/>
            <person name="Stolz A."/>
        </authorList>
    </citation>
    <scope>NUCLEOTIDE SEQUENCE [LARGE SCALE GENOMIC DNA]</scope>
    <source>
        <strain evidence="4">S1</strain>
    </source>
</reference>
<evidence type="ECO:0000256" key="2">
    <source>
        <dbReference type="SAM" id="SignalP"/>
    </source>
</evidence>
<dbReference type="PROSITE" id="PS51257">
    <property type="entry name" value="PROKAR_LIPOPROTEIN"/>
    <property type="match status" value="1"/>
</dbReference>
<evidence type="ECO:0000313" key="3">
    <source>
        <dbReference type="EMBL" id="CDN87044.1"/>
    </source>
</evidence>
<dbReference type="Pfam" id="PF03401">
    <property type="entry name" value="TctC"/>
    <property type="match status" value="1"/>
</dbReference>
<dbReference type="AlphaFoldDB" id="A0A1L1PE13"/>
<dbReference type="Proteomes" id="UP000028878">
    <property type="component" value="Unassembled WGS sequence"/>
</dbReference>
<keyword evidence="4" id="KW-1185">Reference proteome</keyword>
<dbReference type="EMBL" id="CCAE010000007">
    <property type="protein sequence ID" value="CDN87044.1"/>
    <property type="molecule type" value="Genomic_DNA"/>
</dbReference>
<sequence precursor="true">MSKTICGLVCAAVLACTPLSSLAQAWPTKTVRIVLPGPPASSPDRITRVLAERLSKKWGQSVVVDNKPGASTRIGGEIVARAAPDGHTLLSTFVTHSTVKLLYPETPYDPVKDFVAITQYATPESILAVRSDSPYKTLQELVAGIKAEKRPLRYAHFGNGSSFHVYGLIVGRETGIEVLPVPYKGEALQMNDLLGGHVESSFNSVGTALPHIRSGKVRPLGIITSERSKVLPDVPTFKELGIKGMERGGWFGWLAPAGTPKAVVDQIQRDVKEILADPEVAKSMRDQGIEPVGSTPEAFGQTIRAEVEQWGQLLKEFNVQAN</sequence>
<accession>A0A1L1PE13</accession>
<protein>
    <submittedName>
        <fullName evidence="3">Extra-cytoplasmic solute receptor protein</fullName>
    </submittedName>
</protein>
<keyword evidence="3" id="KW-0675">Receptor</keyword>
<dbReference type="PANTHER" id="PTHR42928:SF5">
    <property type="entry name" value="BLR1237 PROTEIN"/>
    <property type="match status" value="1"/>
</dbReference>
<dbReference type="InterPro" id="IPR005064">
    <property type="entry name" value="BUG"/>
</dbReference>
<feature type="signal peptide" evidence="2">
    <location>
        <begin position="1"/>
        <end position="25"/>
    </location>
</feature>
<dbReference type="RefSeq" id="WP_009519807.1">
    <property type="nucleotide sequence ID" value="NZ_CCAE010000007.1"/>
</dbReference>
<dbReference type="InterPro" id="IPR042100">
    <property type="entry name" value="Bug_dom1"/>
</dbReference>
<proteinExistence type="inferred from homology"/>
<dbReference type="PIRSF" id="PIRSF017082">
    <property type="entry name" value="YflP"/>
    <property type="match status" value="1"/>
</dbReference>
<feature type="chain" id="PRO_5009681322" evidence="2">
    <location>
        <begin position="26"/>
        <end position="322"/>
    </location>
</feature>
<gene>
    <name evidence="3" type="ORF">BN948_01463</name>
</gene>
<keyword evidence="2" id="KW-0732">Signal</keyword>
<dbReference type="CDD" id="cd07012">
    <property type="entry name" value="PBP2_Bug_TTT"/>
    <property type="match status" value="1"/>
</dbReference>
<organism evidence="3 4">
    <name type="scientific">Hydrogenophaga intermedia</name>
    <dbReference type="NCBI Taxonomy" id="65786"/>
    <lineage>
        <taxon>Bacteria</taxon>
        <taxon>Pseudomonadati</taxon>
        <taxon>Pseudomonadota</taxon>
        <taxon>Betaproteobacteria</taxon>
        <taxon>Burkholderiales</taxon>
        <taxon>Comamonadaceae</taxon>
        <taxon>Hydrogenophaga</taxon>
    </lineage>
</organism>